<feature type="transmembrane region" description="Helical" evidence="7">
    <location>
        <begin position="58"/>
        <end position="79"/>
    </location>
</feature>
<accession>A0ABZ3H931</accession>
<dbReference type="PANTHER" id="PTHR30221">
    <property type="entry name" value="SMALL-CONDUCTANCE MECHANOSENSITIVE CHANNEL"/>
    <property type="match status" value="1"/>
</dbReference>
<evidence type="ECO:0000313" key="11">
    <source>
        <dbReference type="EMBL" id="XAU15018.1"/>
    </source>
</evidence>
<proteinExistence type="inferred from homology"/>
<dbReference type="Pfam" id="PF21088">
    <property type="entry name" value="MS_channel_1st"/>
    <property type="match status" value="1"/>
</dbReference>
<gene>
    <name evidence="11" type="ORF">WCY31_12350</name>
</gene>
<feature type="transmembrane region" description="Helical" evidence="7">
    <location>
        <begin position="20"/>
        <end position="38"/>
    </location>
</feature>
<dbReference type="SUPFAM" id="SSF82689">
    <property type="entry name" value="Mechanosensitive channel protein MscS (YggB), C-terminal domain"/>
    <property type="match status" value="1"/>
</dbReference>
<evidence type="ECO:0000259" key="10">
    <source>
        <dbReference type="Pfam" id="PF21088"/>
    </source>
</evidence>
<dbReference type="InterPro" id="IPR023408">
    <property type="entry name" value="MscS_beta-dom_sf"/>
</dbReference>
<dbReference type="RefSeq" id="WP_345972641.1">
    <property type="nucleotide sequence ID" value="NZ_CP147920.1"/>
</dbReference>
<dbReference type="Pfam" id="PF05552">
    <property type="entry name" value="MS_channel_1st_1"/>
    <property type="match status" value="1"/>
</dbReference>
<dbReference type="InterPro" id="IPR011014">
    <property type="entry name" value="MscS_channel_TM-2"/>
</dbReference>
<evidence type="ECO:0000256" key="3">
    <source>
        <dbReference type="ARBA" id="ARBA00022475"/>
    </source>
</evidence>
<dbReference type="SUPFAM" id="SSF82861">
    <property type="entry name" value="Mechanosensitive channel protein MscS (YggB), transmembrane region"/>
    <property type="match status" value="1"/>
</dbReference>
<evidence type="ECO:0000256" key="6">
    <source>
        <dbReference type="ARBA" id="ARBA00023136"/>
    </source>
</evidence>
<keyword evidence="4 7" id="KW-0812">Transmembrane</keyword>
<evidence type="ECO:0000256" key="5">
    <source>
        <dbReference type="ARBA" id="ARBA00022989"/>
    </source>
</evidence>
<feature type="domain" description="Mechanosensitive ion channel MscS" evidence="8">
    <location>
        <begin position="106"/>
        <end position="172"/>
    </location>
</feature>
<dbReference type="InterPro" id="IPR010920">
    <property type="entry name" value="LSM_dom_sf"/>
</dbReference>
<dbReference type="Gene3D" id="1.10.287.1260">
    <property type="match status" value="1"/>
</dbReference>
<dbReference type="Gene3D" id="3.30.70.100">
    <property type="match status" value="1"/>
</dbReference>
<keyword evidence="5 7" id="KW-1133">Transmembrane helix</keyword>
<dbReference type="InterPro" id="IPR045275">
    <property type="entry name" value="MscS_archaea/bacteria_type"/>
</dbReference>
<dbReference type="InterPro" id="IPR011066">
    <property type="entry name" value="MscS_channel_C_sf"/>
</dbReference>
<dbReference type="InterPro" id="IPR049278">
    <property type="entry name" value="MS_channel_C"/>
</dbReference>
<dbReference type="InterPro" id="IPR008910">
    <property type="entry name" value="MSC_TM_helix"/>
</dbReference>
<organism evidence="11 12">
    <name type="scientific">Sulfurimonas diazotrophicus</name>
    <dbReference type="NCBI Taxonomy" id="3131939"/>
    <lineage>
        <taxon>Bacteria</taxon>
        <taxon>Pseudomonadati</taxon>
        <taxon>Campylobacterota</taxon>
        <taxon>Epsilonproteobacteria</taxon>
        <taxon>Campylobacterales</taxon>
        <taxon>Sulfurimonadaceae</taxon>
        <taxon>Sulfurimonas</taxon>
    </lineage>
</organism>
<keyword evidence="12" id="KW-1185">Reference proteome</keyword>
<dbReference type="Pfam" id="PF00924">
    <property type="entry name" value="MS_channel_2nd"/>
    <property type="match status" value="1"/>
</dbReference>
<evidence type="ECO:0000256" key="2">
    <source>
        <dbReference type="ARBA" id="ARBA00008017"/>
    </source>
</evidence>
<evidence type="ECO:0000259" key="8">
    <source>
        <dbReference type="Pfam" id="PF00924"/>
    </source>
</evidence>
<keyword evidence="3" id="KW-1003">Cell membrane</keyword>
<protein>
    <submittedName>
        <fullName evidence="11">Mechanosensitive ion channel domain-containing protein</fullName>
    </submittedName>
</protein>
<evidence type="ECO:0000259" key="9">
    <source>
        <dbReference type="Pfam" id="PF21082"/>
    </source>
</evidence>
<sequence length="279" mass="29946">MEAYLDPDTYGPYFDLALGYALQLLGALLIFLIGKRVARALGNVTNKAMTKYGVDETLTKFIASSVYVALLVVVIMATLGQLGIETTSFMAILGAAGLAVGLALKDTLANVGAAVIILIFRPFKVGDFVEAGGATGTVESISLFTTTISPVDNRTIIVPNSAITAGNIVNFSNKAQRRVDHVVGIGYNDDLKKAKEVLYGVIRDDPRTLADPAPLVAVSELGDSSVNFTVRAWVKSEEYWDAYFGMLESIKLALDANGISIPYPQMDVHMDPTKEETND</sequence>
<evidence type="ECO:0000256" key="4">
    <source>
        <dbReference type="ARBA" id="ARBA00022692"/>
    </source>
</evidence>
<feature type="transmembrane region" description="Helical" evidence="7">
    <location>
        <begin position="91"/>
        <end position="120"/>
    </location>
</feature>
<dbReference type="PROSITE" id="PS01246">
    <property type="entry name" value="UPF0003"/>
    <property type="match status" value="1"/>
</dbReference>
<dbReference type="InterPro" id="IPR006685">
    <property type="entry name" value="MscS_channel_2nd"/>
</dbReference>
<name>A0ABZ3H931_9BACT</name>
<dbReference type="EMBL" id="CP147920">
    <property type="protein sequence ID" value="XAU15018.1"/>
    <property type="molecule type" value="Genomic_DNA"/>
</dbReference>
<comment type="subcellular location">
    <subcellularLocation>
        <location evidence="1">Cell membrane</location>
        <topology evidence="1">Multi-pass membrane protein</topology>
    </subcellularLocation>
</comment>
<keyword evidence="6 7" id="KW-0472">Membrane</keyword>
<comment type="similarity">
    <text evidence="2">Belongs to the MscS (TC 1.A.23) family.</text>
</comment>
<feature type="domain" description="Mechanosensitive ion channel MscS C-terminal" evidence="9">
    <location>
        <begin position="182"/>
        <end position="261"/>
    </location>
</feature>
<dbReference type="PANTHER" id="PTHR30221:SF1">
    <property type="entry name" value="SMALL-CONDUCTANCE MECHANOSENSITIVE CHANNEL"/>
    <property type="match status" value="1"/>
</dbReference>
<reference evidence="11 12" key="1">
    <citation type="submission" date="2024-03" db="EMBL/GenBank/DDBJ databases">
        <title>Sulfurimonas sp. HSL3-1.</title>
        <authorList>
            <person name="Wang S."/>
        </authorList>
    </citation>
    <scope>NUCLEOTIDE SEQUENCE [LARGE SCALE GENOMIC DNA]</scope>
    <source>
        <strain evidence="11 12">HSL3-1</strain>
    </source>
</reference>
<dbReference type="InterPro" id="IPR049142">
    <property type="entry name" value="MS_channel_1st"/>
</dbReference>
<dbReference type="Proteomes" id="UP001447842">
    <property type="component" value="Chromosome"/>
</dbReference>
<dbReference type="SUPFAM" id="SSF50182">
    <property type="entry name" value="Sm-like ribonucleoproteins"/>
    <property type="match status" value="1"/>
</dbReference>
<dbReference type="Gene3D" id="2.30.30.60">
    <property type="match status" value="1"/>
</dbReference>
<evidence type="ECO:0000256" key="7">
    <source>
        <dbReference type="SAM" id="Phobius"/>
    </source>
</evidence>
<dbReference type="Pfam" id="PF21082">
    <property type="entry name" value="MS_channel_3rd"/>
    <property type="match status" value="1"/>
</dbReference>
<evidence type="ECO:0000256" key="1">
    <source>
        <dbReference type="ARBA" id="ARBA00004651"/>
    </source>
</evidence>
<dbReference type="InterPro" id="IPR006686">
    <property type="entry name" value="MscS_channel_CS"/>
</dbReference>
<feature type="domain" description="Mechanosensitive ion channel transmembrane helices 2/3" evidence="10">
    <location>
        <begin position="67"/>
        <end position="105"/>
    </location>
</feature>
<evidence type="ECO:0000313" key="12">
    <source>
        <dbReference type="Proteomes" id="UP001447842"/>
    </source>
</evidence>